<evidence type="ECO:0000256" key="9">
    <source>
        <dbReference type="PROSITE-ProRule" id="PRU10141"/>
    </source>
</evidence>
<evidence type="ECO:0000256" key="3">
    <source>
        <dbReference type="ARBA" id="ARBA00022729"/>
    </source>
</evidence>
<dbReference type="EMBL" id="PKMF04000403">
    <property type="protein sequence ID" value="KAK7833576.1"/>
    <property type="molecule type" value="Genomic_DNA"/>
</dbReference>
<evidence type="ECO:0000256" key="1">
    <source>
        <dbReference type="ARBA" id="ARBA00022527"/>
    </source>
</evidence>
<dbReference type="PROSITE" id="PS00107">
    <property type="entry name" value="PROTEIN_KINASE_ATP"/>
    <property type="match status" value="1"/>
</dbReference>
<keyword evidence="7 9" id="KW-0067">ATP-binding</keyword>
<proteinExistence type="predicted"/>
<evidence type="ECO:0000259" key="11">
    <source>
        <dbReference type="PROSITE" id="PS50011"/>
    </source>
</evidence>
<evidence type="ECO:0000256" key="2">
    <source>
        <dbReference type="ARBA" id="ARBA00022679"/>
    </source>
</evidence>
<reference evidence="13 14" key="1">
    <citation type="journal article" date="2018" name="Sci. Data">
        <title>The draft genome sequence of cork oak.</title>
        <authorList>
            <person name="Ramos A.M."/>
            <person name="Usie A."/>
            <person name="Barbosa P."/>
            <person name="Barros P.M."/>
            <person name="Capote T."/>
            <person name="Chaves I."/>
            <person name="Simoes F."/>
            <person name="Abreu I."/>
            <person name="Carrasquinho I."/>
            <person name="Faro C."/>
            <person name="Guimaraes J.B."/>
            <person name="Mendonca D."/>
            <person name="Nobrega F."/>
            <person name="Rodrigues L."/>
            <person name="Saibo N.J.M."/>
            <person name="Varela M.C."/>
            <person name="Egas C."/>
            <person name="Matos J."/>
            <person name="Miguel C.M."/>
            <person name="Oliveira M.M."/>
            <person name="Ricardo C.P."/>
            <person name="Goncalves S."/>
        </authorList>
    </citation>
    <scope>NUCLEOTIDE SEQUENCE [LARGE SCALE GENOMIC DNA]</scope>
    <source>
        <strain evidence="14">cv. HL8</strain>
    </source>
</reference>
<evidence type="ECO:0000313" key="13">
    <source>
        <dbReference type="EMBL" id="KAK7833576.1"/>
    </source>
</evidence>
<keyword evidence="1" id="KW-0723">Serine/threonine-protein kinase</keyword>
<sequence>MCGPFSRSRRGGRLFLDGCYVRYDDYSFFNETLDVQDTTVCETQDFVGNHTVFAANVKVLARNLSVEAPKNDNFFVGFVNKGYITVYGLAQCWESVSGSACEDCLAKAVSNIGSCTPKEEGRVLNAGCYMRYSTQKFYYNSSDLVGGHNHENLSAITLAATTSALALVLIITTVVIIARKNVLRKRKVRKQLGGLLSSLYKSKLNFSYESLEKATNYFHNSNKLGQGGSGSVYKGILPDGKVVAIKRLFFKNPQWVDDFFNEVNLISGINHKNLVKQLGCSITGPESLLVYEYVPNQSLHDHFSGINLILNSCSCKNIALSYSVWNLYGTGKLCEAVDPILEANFEEVEASRLLQVGLLCAQASAELRPSMSVVVKMLTDNHEIPQPTPPPFINSSIGESG</sequence>
<feature type="domain" description="Protein kinase" evidence="11">
    <location>
        <begin position="218"/>
        <end position="401"/>
    </location>
</feature>
<keyword evidence="3" id="KW-0732">Signal</keyword>
<gene>
    <name evidence="13" type="primary">CRK3_0</name>
    <name evidence="13" type="ORF">CFP56_025390</name>
</gene>
<dbReference type="SUPFAM" id="SSF56112">
    <property type="entry name" value="Protein kinase-like (PK-like)"/>
    <property type="match status" value="1"/>
</dbReference>
<keyword evidence="4" id="KW-0677">Repeat</keyword>
<dbReference type="Proteomes" id="UP000237347">
    <property type="component" value="Unassembled WGS sequence"/>
</dbReference>
<dbReference type="InterPro" id="IPR002902">
    <property type="entry name" value="GNK2"/>
</dbReference>
<dbReference type="PANTHER" id="PTHR47973">
    <property type="entry name" value="CYSTEINE-RICH RECEPTOR-LIKE PROTEIN KINASE 3"/>
    <property type="match status" value="1"/>
</dbReference>
<keyword evidence="14" id="KW-1185">Reference proteome</keyword>
<evidence type="ECO:0000256" key="4">
    <source>
        <dbReference type="ARBA" id="ARBA00022737"/>
    </source>
</evidence>
<keyword evidence="6" id="KW-0418">Kinase</keyword>
<keyword evidence="10" id="KW-0472">Membrane</keyword>
<evidence type="ECO:0000256" key="6">
    <source>
        <dbReference type="ARBA" id="ARBA00022777"/>
    </source>
</evidence>
<evidence type="ECO:0000256" key="10">
    <source>
        <dbReference type="SAM" id="Phobius"/>
    </source>
</evidence>
<feature type="domain" description="Gnk2-homologous" evidence="12">
    <location>
        <begin position="34"/>
        <end position="137"/>
    </location>
</feature>
<dbReference type="InterPro" id="IPR017441">
    <property type="entry name" value="Protein_kinase_ATP_BS"/>
</dbReference>
<dbReference type="GO" id="GO:0004674">
    <property type="term" value="F:protein serine/threonine kinase activity"/>
    <property type="evidence" value="ECO:0007669"/>
    <property type="project" value="UniProtKB-KW"/>
</dbReference>
<dbReference type="AlphaFoldDB" id="A0AAW0K4V1"/>
<protein>
    <submittedName>
        <fullName evidence="13">Cysteine-rich receptor-like protein kinase 3</fullName>
    </submittedName>
</protein>
<dbReference type="GO" id="GO:0005524">
    <property type="term" value="F:ATP binding"/>
    <property type="evidence" value="ECO:0007669"/>
    <property type="project" value="UniProtKB-UniRule"/>
</dbReference>
<evidence type="ECO:0000256" key="5">
    <source>
        <dbReference type="ARBA" id="ARBA00022741"/>
    </source>
</evidence>
<dbReference type="InterPro" id="IPR011009">
    <property type="entry name" value="Kinase-like_dom_sf"/>
</dbReference>
<dbReference type="PROSITE" id="PS50011">
    <property type="entry name" value="PROTEIN_KINASE_DOM"/>
    <property type="match status" value="1"/>
</dbReference>
<keyword evidence="5 9" id="KW-0547">Nucleotide-binding</keyword>
<evidence type="ECO:0000313" key="14">
    <source>
        <dbReference type="Proteomes" id="UP000237347"/>
    </source>
</evidence>
<dbReference type="Gene3D" id="3.30.430.20">
    <property type="entry name" value="Gnk2 domain, C-X8-C-X2-C motif"/>
    <property type="match status" value="1"/>
</dbReference>
<keyword evidence="10" id="KW-1133">Transmembrane helix</keyword>
<dbReference type="Pfam" id="PF00069">
    <property type="entry name" value="Pkinase"/>
    <property type="match status" value="1"/>
</dbReference>
<keyword evidence="2" id="KW-0808">Transferase</keyword>
<feature type="transmembrane region" description="Helical" evidence="10">
    <location>
        <begin position="155"/>
        <end position="178"/>
    </location>
</feature>
<dbReference type="FunFam" id="3.30.200.20:FF:001208">
    <property type="entry name" value="Putative DUF26-domain receptor-like protein kinase family protein"/>
    <property type="match status" value="1"/>
</dbReference>
<dbReference type="FunFam" id="3.30.430.20:FF:000015">
    <property type="entry name" value="Cysteine-rich receptor-like protein kinase 3"/>
    <property type="match status" value="1"/>
</dbReference>
<dbReference type="Gene3D" id="1.10.510.10">
    <property type="entry name" value="Transferase(Phosphotransferase) domain 1"/>
    <property type="match status" value="1"/>
</dbReference>
<evidence type="ECO:0000256" key="7">
    <source>
        <dbReference type="ARBA" id="ARBA00022840"/>
    </source>
</evidence>
<accession>A0AAW0K4V1</accession>
<feature type="binding site" evidence="9">
    <location>
        <position position="246"/>
    </location>
    <ligand>
        <name>ATP</name>
        <dbReference type="ChEBI" id="CHEBI:30616"/>
    </ligand>
</feature>
<dbReference type="InterPro" id="IPR038408">
    <property type="entry name" value="GNK2_sf"/>
</dbReference>
<evidence type="ECO:0000256" key="8">
    <source>
        <dbReference type="ARBA" id="ARBA00023170"/>
    </source>
</evidence>
<comment type="caution">
    <text evidence="13">The sequence shown here is derived from an EMBL/GenBank/DDBJ whole genome shotgun (WGS) entry which is preliminary data.</text>
</comment>
<name>A0AAW0K4V1_QUESU</name>
<evidence type="ECO:0000259" key="12">
    <source>
        <dbReference type="PROSITE" id="PS51473"/>
    </source>
</evidence>
<keyword evidence="8" id="KW-0675">Receptor</keyword>
<keyword evidence="10" id="KW-0812">Transmembrane</keyword>
<dbReference type="PROSITE" id="PS51473">
    <property type="entry name" value="GNK2"/>
    <property type="match status" value="1"/>
</dbReference>
<dbReference type="InterPro" id="IPR052059">
    <property type="entry name" value="CR_Ser/Thr_kinase"/>
</dbReference>
<dbReference type="InterPro" id="IPR000719">
    <property type="entry name" value="Prot_kinase_dom"/>
</dbReference>
<dbReference type="Pfam" id="PF01657">
    <property type="entry name" value="Stress-antifung"/>
    <property type="match status" value="1"/>
</dbReference>
<dbReference type="CDD" id="cd23509">
    <property type="entry name" value="Gnk2-like"/>
    <property type="match status" value="1"/>
</dbReference>
<dbReference type="Gene3D" id="3.30.200.20">
    <property type="entry name" value="Phosphorylase Kinase, domain 1"/>
    <property type="match status" value="1"/>
</dbReference>
<organism evidence="13 14">
    <name type="scientific">Quercus suber</name>
    <name type="common">Cork oak</name>
    <dbReference type="NCBI Taxonomy" id="58331"/>
    <lineage>
        <taxon>Eukaryota</taxon>
        <taxon>Viridiplantae</taxon>
        <taxon>Streptophyta</taxon>
        <taxon>Embryophyta</taxon>
        <taxon>Tracheophyta</taxon>
        <taxon>Spermatophyta</taxon>
        <taxon>Magnoliopsida</taxon>
        <taxon>eudicotyledons</taxon>
        <taxon>Gunneridae</taxon>
        <taxon>Pentapetalae</taxon>
        <taxon>rosids</taxon>
        <taxon>fabids</taxon>
        <taxon>Fagales</taxon>
        <taxon>Fagaceae</taxon>
        <taxon>Quercus</taxon>
    </lineage>
</organism>